<evidence type="ECO:0000256" key="2">
    <source>
        <dbReference type="ARBA" id="ARBA00022630"/>
    </source>
</evidence>
<dbReference type="SUPFAM" id="SSF51905">
    <property type="entry name" value="FAD/NAD(P)-binding domain"/>
    <property type="match status" value="1"/>
</dbReference>
<dbReference type="FunFam" id="3.50.50.60:FF:000185">
    <property type="entry name" value="Kynurenine 3-monooxygenase"/>
    <property type="match status" value="1"/>
</dbReference>
<dbReference type="GO" id="GO:0004502">
    <property type="term" value="F:kynurenine 3-monooxygenase activity"/>
    <property type="evidence" value="ECO:0007669"/>
    <property type="project" value="TreeGrafter"/>
</dbReference>
<name>A0A6J7J1N7_9ZZZZ</name>
<organism evidence="9">
    <name type="scientific">freshwater metagenome</name>
    <dbReference type="NCBI Taxonomy" id="449393"/>
    <lineage>
        <taxon>unclassified sequences</taxon>
        <taxon>metagenomes</taxon>
        <taxon>ecological metagenomes</taxon>
    </lineage>
</organism>
<keyword evidence="6" id="KW-0560">Oxidoreductase</keyword>
<evidence type="ECO:0000256" key="1">
    <source>
        <dbReference type="ARBA" id="ARBA00001974"/>
    </source>
</evidence>
<comment type="cofactor">
    <cofactor evidence="1">
        <name>FAD</name>
        <dbReference type="ChEBI" id="CHEBI:57692"/>
    </cofactor>
</comment>
<proteinExistence type="predicted"/>
<keyword evidence="4" id="KW-0274">FAD</keyword>
<dbReference type="PANTHER" id="PTHR46028:SF2">
    <property type="entry name" value="KYNURENINE 3-MONOOXYGENASE"/>
    <property type="match status" value="1"/>
</dbReference>
<dbReference type="GO" id="GO:0019363">
    <property type="term" value="P:pyridine nucleotide biosynthetic process"/>
    <property type="evidence" value="ECO:0007669"/>
    <property type="project" value="UniProtKB-KW"/>
</dbReference>
<keyword evidence="2" id="KW-0285">Flavoprotein</keyword>
<evidence type="ECO:0000256" key="7">
    <source>
        <dbReference type="ARBA" id="ARBA00023033"/>
    </source>
</evidence>
<keyword evidence="3" id="KW-0662">Pyridine nucleotide biosynthesis</keyword>
<evidence type="ECO:0000256" key="6">
    <source>
        <dbReference type="ARBA" id="ARBA00023002"/>
    </source>
</evidence>
<evidence type="ECO:0000256" key="4">
    <source>
        <dbReference type="ARBA" id="ARBA00022827"/>
    </source>
</evidence>
<dbReference type="EMBL" id="CAFBNF010000041">
    <property type="protein sequence ID" value="CAB4936442.1"/>
    <property type="molecule type" value="Genomic_DNA"/>
</dbReference>
<keyword evidence="5" id="KW-0521">NADP</keyword>
<dbReference type="AlphaFoldDB" id="A0A6J7J1N7"/>
<evidence type="ECO:0000313" key="9">
    <source>
        <dbReference type="EMBL" id="CAB4936442.1"/>
    </source>
</evidence>
<dbReference type="Gene3D" id="3.50.50.60">
    <property type="entry name" value="FAD/NAD(P)-binding domain"/>
    <property type="match status" value="1"/>
</dbReference>
<dbReference type="GO" id="GO:0070189">
    <property type="term" value="P:kynurenine metabolic process"/>
    <property type="evidence" value="ECO:0007669"/>
    <property type="project" value="TreeGrafter"/>
</dbReference>
<reference evidence="9" key="1">
    <citation type="submission" date="2020-05" db="EMBL/GenBank/DDBJ databases">
        <authorList>
            <person name="Chiriac C."/>
            <person name="Salcher M."/>
            <person name="Ghai R."/>
            <person name="Kavagutti S V."/>
        </authorList>
    </citation>
    <scope>NUCLEOTIDE SEQUENCE</scope>
</reference>
<evidence type="ECO:0000259" key="8">
    <source>
        <dbReference type="Pfam" id="PF01494"/>
    </source>
</evidence>
<gene>
    <name evidence="9" type="ORF">UFOPK3773_00564</name>
</gene>
<protein>
    <submittedName>
        <fullName evidence="9">Unannotated protein</fullName>
    </submittedName>
</protein>
<dbReference type="GO" id="GO:0071949">
    <property type="term" value="F:FAD binding"/>
    <property type="evidence" value="ECO:0007669"/>
    <property type="project" value="InterPro"/>
</dbReference>
<keyword evidence="7" id="KW-0503">Monooxygenase</keyword>
<dbReference type="PANTHER" id="PTHR46028">
    <property type="entry name" value="KYNURENINE 3-MONOOXYGENASE"/>
    <property type="match status" value="1"/>
</dbReference>
<evidence type="ECO:0000256" key="3">
    <source>
        <dbReference type="ARBA" id="ARBA00022642"/>
    </source>
</evidence>
<dbReference type="InterPro" id="IPR002938">
    <property type="entry name" value="FAD-bd"/>
</dbReference>
<dbReference type="PRINTS" id="PR00420">
    <property type="entry name" value="RNGMNOXGNASE"/>
</dbReference>
<sequence length="451" mass="48373">MSAETTAQTQSSTDVAIVGAGLVGCLLACYLARRGLTVTLYERRPDPRRADAERGRSINLAISARGLHALDQIGLTDQVMADALPMRGRRIHDSAGETLFTSYSADGTRAINSISRSALNDTLLAAALESPLVTAEFDHRLLRLGLDDGTLEFETPHGVSTVNAGVVIGADGASSAVRSRLLSIPGFDFRQDYLDCQYKELTIPARDGEFALDPEALHIWPRGGSMMIALPNPDRSFTCTLFWPPTGPGSFDEVRTGEQALAYFTAHYPDAVPLMPDLVADYDANPVGSLVTVRCGRWSANGRVALIGDAAHAITPFFGQGANSGFEDVAELDRCLGEADGDWSVALPAYEKARVDNANAIADMALANFVEMSTKSGSRVFQAQKSVQHAFERLLPEHYVSRYELVSFSTIPYAEVVRRTTVPSQARSVAAGIAHRVAAPLRSLSGRGGAS</sequence>
<feature type="domain" description="FAD-binding" evidence="8">
    <location>
        <begin position="13"/>
        <end position="363"/>
    </location>
</feature>
<dbReference type="InterPro" id="IPR036188">
    <property type="entry name" value="FAD/NAD-bd_sf"/>
</dbReference>
<dbReference type="Pfam" id="PF01494">
    <property type="entry name" value="FAD_binding_3"/>
    <property type="match status" value="1"/>
</dbReference>
<evidence type="ECO:0000256" key="5">
    <source>
        <dbReference type="ARBA" id="ARBA00022857"/>
    </source>
</evidence>
<accession>A0A6J7J1N7</accession>